<feature type="compositionally biased region" description="Basic and acidic residues" evidence="7">
    <location>
        <begin position="245"/>
        <end position="255"/>
    </location>
</feature>
<evidence type="ECO:0000256" key="2">
    <source>
        <dbReference type="ARBA" id="ARBA00006859"/>
    </source>
</evidence>
<keyword evidence="4" id="KW-0378">Hydrolase</keyword>
<feature type="transmembrane region" description="Helical" evidence="8">
    <location>
        <begin position="161"/>
        <end position="183"/>
    </location>
</feature>
<name>A0A9P6FU91_9FUNG</name>
<evidence type="ECO:0000256" key="8">
    <source>
        <dbReference type="SAM" id="Phobius"/>
    </source>
</evidence>
<evidence type="ECO:0000313" key="10">
    <source>
        <dbReference type="Proteomes" id="UP000780801"/>
    </source>
</evidence>
<dbReference type="GO" id="GO:0098554">
    <property type="term" value="C:cytoplasmic side of endoplasmic reticulum membrane"/>
    <property type="evidence" value="ECO:0007669"/>
    <property type="project" value="TreeGrafter"/>
</dbReference>
<protein>
    <submittedName>
        <fullName evidence="9">Signal peptide peptidase-like 2B</fullName>
    </submittedName>
</protein>
<feature type="transmembrane region" description="Helical" evidence="8">
    <location>
        <begin position="37"/>
        <end position="55"/>
    </location>
</feature>
<dbReference type="SMART" id="SM00730">
    <property type="entry name" value="PSN"/>
    <property type="match status" value="1"/>
</dbReference>
<feature type="region of interest" description="Disordered" evidence="7">
    <location>
        <begin position="228"/>
        <end position="257"/>
    </location>
</feature>
<comment type="subcellular location">
    <subcellularLocation>
        <location evidence="1">Endomembrane system</location>
        <topology evidence="1">Multi-pass membrane protein</topology>
    </subcellularLocation>
</comment>
<evidence type="ECO:0000313" key="9">
    <source>
        <dbReference type="EMBL" id="KAF9581554.1"/>
    </source>
</evidence>
<comment type="caution">
    <text evidence="9">The sequence shown here is derived from an EMBL/GenBank/DDBJ whole genome shotgun (WGS) entry which is preliminary data.</text>
</comment>
<accession>A0A9P6FU91</accession>
<dbReference type="AlphaFoldDB" id="A0A9P6FU91"/>
<feature type="transmembrane region" description="Helical" evidence="8">
    <location>
        <begin position="189"/>
        <end position="206"/>
    </location>
</feature>
<reference evidence="9" key="1">
    <citation type="journal article" date="2020" name="Fungal Divers.">
        <title>Resolving the Mortierellaceae phylogeny through synthesis of multi-gene phylogenetics and phylogenomics.</title>
        <authorList>
            <person name="Vandepol N."/>
            <person name="Liber J."/>
            <person name="Desiro A."/>
            <person name="Na H."/>
            <person name="Kennedy M."/>
            <person name="Barry K."/>
            <person name="Grigoriev I.V."/>
            <person name="Miller A.N."/>
            <person name="O'Donnell K."/>
            <person name="Stajich J.E."/>
            <person name="Bonito G."/>
        </authorList>
    </citation>
    <scope>NUCLEOTIDE SEQUENCE</scope>
    <source>
        <strain evidence="9">KOD1015</strain>
    </source>
</reference>
<dbReference type="InterPro" id="IPR007369">
    <property type="entry name" value="Peptidase_A22B_SPP"/>
</dbReference>
<keyword evidence="10" id="KW-1185">Reference proteome</keyword>
<dbReference type="GO" id="GO:0098553">
    <property type="term" value="C:lumenal side of endoplasmic reticulum membrane"/>
    <property type="evidence" value="ECO:0007669"/>
    <property type="project" value="TreeGrafter"/>
</dbReference>
<keyword evidence="5 8" id="KW-1133">Transmembrane helix</keyword>
<comment type="similarity">
    <text evidence="2">Belongs to the peptidase A22B family.</text>
</comment>
<organism evidence="9 10">
    <name type="scientific">Lunasporangiospora selenospora</name>
    <dbReference type="NCBI Taxonomy" id="979761"/>
    <lineage>
        <taxon>Eukaryota</taxon>
        <taxon>Fungi</taxon>
        <taxon>Fungi incertae sedis</taxon>
        <taxon>Mucoromycota</taxon>
        <taxon>Mortierellomycotina</taxon>
        <taxon>Mortierellomycetes</taxon>
        <taxon>Mortierellales</taxon>
        <taxon>Mortierellaceae</taxon>
        <taxon>Lunasporangiospora</taxon>
    </lineage>
</organism>
<gene>
    <name evidence="9" type="primary">SPPL2B</name>
    <name evidence="9" type="ORF">BGW38_001389</name>
</gene>
<dbReference type="PANTHER" id="PTHR12174">
    <property type="entry name" value="SIGNAL PEPTIDE PEPTIDASE"/>
    <property type="match status" value="1"/>
</dbReference>
<dbReference type="OrthoDB" id="29661at2759"/>
<dbReference type="GO" id="GO:0033619">
    <property type="term" value="P:membrane protein proteolysis"/>
    <property type="evidence" value="ECO:0007669"/>
    <property type="project" value="TreeGrafter"/>
</dbReference>
<evidence type="ECO:0000256" key="4">
    <source>
        <dbReference type="ARBA" id="ARBA00022801"/>
    </source>
</evidence>
<dbReference type="GO" id="GO:0042500">
    <property type="term" value="F:aspartic endopeptidase activity, intramembrane cleaving"/>
    <property type="evidence" value="ECO:0007669"/>
    <property type="project" value="InterPro"/>
</dbReference>
<evidence type="ECO:0000256" key="5">
    <source>
        <dbReference type="ARBA" id="ARBA00022989"/>
    </source>
</evidence>
<feature type="transmembrane region" description="Helical" evidence="8">
    <location>
        <begin position="7"/>
        <end position="25"/>
    </location>
</feature>
<evidence type="ECO:0000256" key="1">
    <source>
        <dbReference type="ARBA" id="ARBA00004127"/>
    </source>
</evidence>
<dbReference type="EMBL" id="JAABOA010001436">
    <property type="protein sequence ID" value="KAF9581554.1"/>
    <property type="molecule type" value="Genomic_DNA"/>
</dbReference>
<dbReference type="Pfam" id="PF04258">
    <property type="entry name" value="Peptidase_A22B"/>
    <property type="match status" value="1"/>
</dbReference>
<sequence>MWILCKPVDIWTWIICFTITLMLRVLKAPSMSSPTLLLLSAFFYDVFFVFVTPYLTKTGESIMEAAATGAALTVQENIPMLFRIPTNILDSILAAAVATTPGAQSGGEAMLGFGDVVLPGILITFLKECDARLEEDSCLSPATSIGLMGAQSSSKARRWSYHLTAVLGYALGLEVTFVAMMWSQRGQPALLYLVPFTVLPVVLLASKRHELGLLWHGWGELDEKELSRSESTEWEKENEDVVVMEESKEGRETKQQRRVSLVRSSKISL</sequence>
<dbReference type="PANTHER" id="PTHR12174:SF103">
    <property type="entry name" value="INTRAMEMBRANE PROTEASE (IMPAS) FAMILY"/>
    <property type="match status" value="1"/>
</dbReference>
<keyword evidence="6 8" id="KW-0472">Membrane</keyword>
<evidence type="ECO:0000256" key="3">
    <source>
        <dbReference type="ARBA" id="ARBA00022692"/>
    </source>
</evidence>
<dbReference type="Proteomes" id="UP000780801">
    <property type="component" value="Unassembled WGS sequence"/>
</dbReference>
<evidence type="ECO:0000256" key="6">
    <source>
        <dbReference type="ARBA" id="ARBA00023136"/>
    </source>
</evidence>
<evidence type="ECO:0000256" key="7">
    <source>
        <dbReference type="SAM" id="MobiDB-lite"/>
    </source>
</evidence>
<dbReference type="InterPro" id="IPR006639">
    <property type="entry name" value="Preselin/SPP"/>
</dbReference>
<keyword evidence="3 8" id="KW-0812">Transmembrane</keyword>
<dbReference type="GO" id="GO:0030660">
    <property type="term" value="C:Golgi-associated vesicle membrane"/>
    <property type="evidence" value="ECO:0007669"/>
    <property type="project" value="TreeGrafter"/>
</dbReference>
<proteinExistence type="inferred from homology"/>